<dbReference type="SUPFAM" id="SSF53335">
    <property type="entry name" value="S-adenosyl-L-methionine-dependent methyltransferases"/>
    <property type="match status" value="1"/>
</dbReference>
<evidence type="ECO:0000256" key="2">
    <source>
        <dbReference type="ARBA" id="ARBA00022552"/>
    </source>
</evidence>
<dbReference type="InterPro" id="IPR023543">
    <property type="entry name" value="rRNA_ssu_MeTfrase_C"/>
</dbReference>
<reference evidence="9 10" key="1">
    <citation type="submission" date="2022-01" db="EMBL/GenBank/DDBJ databases">
        <title>Paraglaciecola sp. G1-23.</title>
        <authorList>
            <person name="Jin M.S."/>
            <person name="Han D.M."/>
            <person name="Kim H.M."/>
            <person name="Jeon C.O."/>
        </authorList>
    </citation>
    <scope>NUCLEOTIDE SEQUENCE [LARGE SCALE GENOMIC DNA]</scope>
    <source>
        <strain evidence="9 10">G1-23</strain>
    </source>
</reference>
<dbReference type="RefSeq" id="WP_235313350.1">
    <property type="nucleotide sequence ID" value="NZ_JAKGAS010000007.1"/>
</dbReference>
<dbReference type="InterPro" id="IPR002052">
    <property type="entry name" value="DNA_methylase_N6_adenine_CS"/>
</dbReference>
<evidence type="ECO:0000313" key="9">
    <source>
        <dbReference type="EMBL" id="MCF2949253.1"/>
    </source>
</evidence>
<keyword evidence="4 6" id="KW-0808">Transferase</keyword>
<dbReference type="CDD" id="cd02440">
    <property type="entry name" value="AdoMet_MTases"/>
    <property type="match status" value="1"/>
</dbReference>
<dbReference type="GO" id="GO:0032259">
    <property type="term" value="P:methylation"/>
    <property type="evidence" value="ECO:0007669"/>
    <property type="project" value="UniProtKB-KW"/>
</dbReference>
<dbReference type="InterPro" id="IPR013675">
    <property type="entry name" value="Mtase_sm_N"/>
</dbReference>
<dbReference type="PANTHER" id="PTHR47816">
    <property type="entry name" value="RIBOSOMAL RNA SMALL SUBUNIT METHYLTRANSFERASE C"/>
    <property type="match status" value="1"/>
</dbReference>
<comment type="similarity">
    <text evidence="6">Belongs to the methyltransferase superfamily. RsmC family.</text>
</comment>
<accession>A0ABS9DB66</accession>
<evidence type="ECO:0000259" key="8">
    <source>
        <dbReference type="Pfam" id="PF08468"/>
    </source>
</evidence>
<keyword evidence="5 6" id="KW-0949">S-adenosyl-L-methionine</keyword>
<dbReference type="Proteomes" id="UP001521137">
    <property type="component" value="Unassembled WGS sequence"/>
</dbReference>
<dbReference type="Pfam" id="PF05175">
    <property type="entry name" value="MTS"/>
    <property type="match status" value="1"/>
</dbReference>
<dbReference type="GO" id="GO:0008168">
    <property type="term" value="F:methyltransferase activity"/>
    <property type="evidence" value="ECO:0007669"/>
    <property type="project" value="UniProtKB-KW"/>
</dbReference>
<dbReference type="HAMAP" id="MF_01862">
    <property type="entry name" value="16SrRNA_methyltr_C"/>
    <property type="match status" value="1"/>
</dbReference>
<feature type="domain" description="Methyltransferase small" evidence="7">
    <location>
        <begin position="170"/>
        <end position="336"/>
    </location>
</feature>
<comment type="subunit">
    <text evidence="6">Monomer.</text>
</comment>
<dbReference type="InterPro" id="IPR046977">
    <property type="entry name" value="RsmC/RlmG"/>
</dbReference>
<dbReference type="PROSITE" id="PS00092">
    <property type="entry name" value="N6_MTASE"/>
    <property type="match status" value="1"/>
</dbReference>
<dbReference type="EC" id="2.1.1.172" evidence="6"/>
<protein>
    <recommendedName>
        <fullName evidence="6">Ribosomal RNA small subunit methyltransferase C</fullName>
        <ecNumber evidence="6">2.1.1.172</ecNumber>
    </recommendedName>
    <alternativeName>
        <fullName evidence="6">16S rRNA m2G1207 methyltransferase</fullName>
    </alternativeName>
    <alternativeName>
        <fullName evidence="6">rRNA (guanine-N(2)-)-methyltransferase RsmC</fullName>
    </alternativeName>
</protein>
<evidence type="ECO:0000256" key="3">
    <source>
        <dbReference type="ARBA" id="ARBA00022603"/>
    </source>
</evidence>
<dbReference type="InterPro" id="IPR029063">
    <property type="entry name" value="SAM-dependent_MTases_sf"/>
</dbReference>
<evidence type="ECO:0000313" key="10">
    <source>
        <dbReference type="Proteomes" id="UP001521137"/>
    </source>
</evidence>
<organism evidence="9 10">
    <name type="scientific">Paraglaciecola algarum</name>
    <dbReference type="NCBI Taxonomy" id="3050085"/>
    <lineage>
        <taxon>Bacteria</taxon>
        <taxon>Pseudomonadati</taxon>
        <taxon>Pseudomonadota</taxon>
        <taxon>Gammaproteobacteria</taxon>
        <taxon>Alteromonadales</taxon>
        <taxon>Alteromonadaceae</taxon>
        <taxon>Paraglaciecola</taxon>
    </lineage>
</organism>
<comment type="caution">
    <text evidence="9">The sequence shown here is derived from an EMBL/GenBank/DDBJ whole genome shotgun (WGS) entry which is preliminary data.</text>
</comment>
<name>A0ABS9DB66_9ALTE</name>
<comment type="catalytic activity">
    <reaction evidence="6">
        <text>guanosine(1207) in 16S rRNA + S-adenosyl-L-methionine = N(2)-methylguanosine(1207) in 16S rRNA + S-adenosyl-L-homocysteine + H(+)</text>
        <dbReference type="Rhea" id="RHEA:42736"/>
        <dbReference type="Rhea" id="RHEA-COMP:10213"/>
        <dbReference type="Rhea" id="RHEA-COMP:10214"/>
        <dbReference type="ChEBI" id="CHEBI:15378"/>
        <dbReference type="ChEBI" id="CHEBI:57856"/>
        <dbReference type="ChEBI" id="CHEBI:59789"/>
        <dbReference type="ChEBI" id="CHEBI:74269"/>
        <dbReference type="ChEBI" id="CHEBI:74481"/>
        <dbReference type="EC" id="2.1.1.172"/>
    </reaction>
</comment>
<evidence type="ECO:0000256" key="6">
    <source>
        <dbReference type="HAMAP-Rule" id="MF_01862"/>
    </source>
</evidence>
<keyword evidence="2 6" id="KW-0698">rRNA processing</keyword>
<comment type="function">
    <text evidence="6">Specifically methylates the guanine in position 1207 of 16S rRNA in the 30S particle.</text>
</comment>
<keyword evidence="3 6" id="KW-0489">Methyltransferase</keyword>
<feature type="domain" description="Methyltransferase small N-terminal" evidence="8">
    <location>
        <begin position="6"/>
        <end position="160"/>
    </location>
</feature>
<dbReference type="EMBL" id="JAKGAS010000007">
    <property type="protein sequence ID" value="MCF2949253.1"/>
    <property type="molecule type" value="Genomic_DNA"/>
</dbReference>
<gene>
    <name evidence="6" type="primary">rsmC</name>
    <name evidence="9" type="ORF">L0668_14130</name>
</gene>
<dbReference type="Pfam" id="PF08468">
    <property type="entry name" value="MTS_N"/>
    <property type="match status" value="1"/>
</dbReference>
<evidence type="ECO:0000259" key="7">
    <source>
        <dbReference type="Pfam" id="PF05175"/>
    </source>
</evidence>
<keyword evidence="10" id="KW-1185">Reference proteome</keyword>
<dbReference type="PANTHER" id="PTHR47816:SF4">
    <property type="entry name" value="RIBOSOMAL RNA SMALL SUBUNIT METHYLTRANSFERASE C"/>
    <property type="match status" value="1"/>
</dbReference>
<evidence type="ECO:0000256" key="4">
    <source>
        <dbReference type="ARBA" id="ARBA00022679"/>
    </source>
</evidence>
<proteinExistence type="inferred from homology"/>
<keyword evidence="1 6" id="KW-0963">Cytoplasm</keyword>
<dbReference type="InterPro" id="IPR007848">
    <property type="entry name" value="Small_mtfrase_dom"/>
</dbReference>
<sequence length="341" mass="36983">MLSAPSQVLVRNKDIFTTGKWLLVNPTDTHITSSLGQADISVFHQYFDIYQQSQSHGNTQQHTFAAAYPTDNKFDGAVIYVPKSKDQLKMLIANIAACLNKNGSLLLVGENKGGIKSAVKLLDPVSSQTNKIDSARHCALFGGQVDKDVKAFDIAKWHKELTVAVAGLSYKVCSLPGVFNHGSLDLGTQLLLENLPDIKFGRVLDFGCGAGVIGCFVGLKSPDSKIVMSDVSALAVYCSQQSAKLNGLDVEVLASNGLANVTGKFSTIVTNPPFHTGIQTDYSVTEGFIGQLNKFIAPSGNLVLVANKFLRYSELLEKRFNVVTLLKQTTKFSLYQCNRVK</sequence>
<dbReference type="Gene3D" id="3.40.50.150">
    <property type="entry name" value="Vaccinia Virus protein VP39"/>
    <property type="match status" value="2"/>
</dbReference>
<evidence type="ECO:0000256" key="1">
    <source>
        <dbReference type="ARBA" id="ARBA00022490"/>
    </source>
</evidence>
<evidence type="ECO:0000256" key="5">
    <source>
        <dbReference type="ARBA" id="ARBA00022691"/>
    </source>
</evidence>
<comment type="subcellular location">
    <subcellularLocation>
        <location evidence="6">Cytoplasm</location>
    </subcellularLocation>
</comment>